<feature type="binding site" evidence="1">
    <location>
        <position position="300"/>
    </location>
    <ligand>
        <name>Zn(2+)</name>
        <dbReference type="ChEBI" id="CHEBI:29105"/>
    </ligand>
</feature>
<comment type="caution">
    <text evidence="2">The sequence shown here is derived from an EMBL/GenBank/DDBJ whole genome shotgun (WGS) entry which is preliminary data.</text>
</comment>
<dbReference type="RefSeq" id="WP_153354549.1">
    <property type="nucleotide sequence ID" value="NZ_JAYKOO010000002.1"/>
</dbReference>
<organism evidence="2 3">
    <name type="scientific">Endobacterium cereale</name>
    <dbReference type="NCBI Taxonomy" id="2663029"/>
    <lineage>
        <taxon>Bacteria</taxon>
        <taxon>Pseudomonadati</taxon>
        <taxon>Pseudomonadota</taxon>
        <taxon>Alphaproteobacteria</taxon>
        <taxon>Hyphomicrobiales</taxon>
        <taxon>Rhizobiaceae</taxon>
        <taxon>Endobacterium</taxon>
    </lineage>
</organism>
<dbReference type="PRINTS" id="PR01950">
    <property type="entry name" value="LANCSUPER"/>
</dbReference>
<sequence length="447" mass="48557">MKIDRLEAFLPANASKGLLDEAIRIGDHLVETAIRQDHALPCNWMGRRDIEDAEIARYSKRTVALSPELYSGSAGIALFLGELYAATGKAAYAQAAFGAWLRSCHYMKTNDFPASPISFYAGDLGLIYIGARLIDQGAAPMGIAMGEITAMETRLWEGLCVKHSLDLIGGNAGAIPVLLYLQKRFQRAAYGELARKCAEEIVERSQWHDGMCFWTSEKIHGVELQNPPLTGFSHGATGLAIGLLEAFRAFGEETFLHHARGAFNFEDSLFNADVGNWVDTRQPHAKKDGKIVGTFRHAWCHGAPGIGLAHRRAAELDTVRADYHEALSNAAVEATLTALEARSQSVEADVTLCHGSLGLSDIILEHGLRRRDEALIVAARTASLRILSNRFSLKSMPSGLQAGGYSPCLMVGLAGIGLHCLRLEDPAIGSILLPTSETCEVRKARHV</sequence>
<dbReference type="GO" id="GO:0046872">
    <property type="term" value="F:metal ion binding"/>
    <property type="evidence" value="ECO:0007669"/>
    <property type="project" value="UniProtKB-KW"/>
</dbReference>
<gene>
    <name evidence="2" type="ORF">GAO09_13670</name>
</gene>
<dbReference type="AlphaFoldDB" id="A0A6A8A701"/>
<dbReference type="GO" id="GO:0031179">
    <property type="term" value="P:peptide modification"/>
    <property type="evidence" value="ECO:0007669"/>
    <property type="project" value="InterPro"/>
</dbReference>
<name>A0A6A8A701_9HYPH</name>
<keyword evidence="1" id="KW-0479">Metal-binding</keyword>
<dbReference type="PRINTS" id="PR01955">
    <property type="entry name" value="LANCFRANKIA"/>
</dbReference>
<keyword evidence="1" id="KW-0862">Zinc</keyword>
<dbReference type="SUPFAM" id="SSF158745">
    <property type="entry name" value="LanC-like"/>
    <property type="match status" value="1"/>
</dbReference>
<reference evidence="2 3" key="1">
    <citation type="submission" date="2019-11" db="EMBL/GenBank/DDBJ databases">
        <title>Genome analysis of Rhizobacterium cereale a novel genus and species isolated from maize roots in North Spain.</title>
        <authorList>
            <person name="Menendez E."/>
            <person name="Flores-Felix J.D."/>
            <person name="Ramirez-Bahena M.-H."/>
            <person name="Igual J.M."/>
            <person name="Garcia-Fraile P."/>
            <person name="Peix A."/>
            <person name="Velazquez E."/>
        </authorList>
    </citation>
    <scope>NUCLEOTIDE SEQUENCE [LARGE SCALE GENOMIC DNA]</scope>
    <source>
        <strain evidence="2 3">RZME27</strain>
    </source>
</reference>
<dbReference type="Pfam" id="PF05147">
    <property type="entry name" value="LANC_like"/>
    <property type="match status" value="1"/>
</dbReference>
<dbReference type="InterPro" id="IPR007822">
    <property type="entry name" value="LANC-like"/>
</dbReference>
<evidence type="ECO:0008006" key="4">
    <source>
        <dbReference type="Google" id="ProtNLM"/>
    </source>
</evidence>
<feature type="binding site" evidence="1">
    <location>
        <position position="353"/>
    </location>
    <ligand>
        <name>Zn(2+)</name>
        <dbReference type="ChEBI" id="CHEBI:29105"/>
    </ligand>
</feature>
<dbReference type="EMBL" id="WIXI01000043">
    <property type="protein sequence ID" value="MQY47082.1"/>
    <property type="molecule type" value="Genomic_DNA"/>
</dbReference>
<evidence type="ECO:0000256" key="1">
    <source>
        <dbReference type="PIRSR" id="PIRSR607822-1"/>
    </source>
</evidence>
<dbReference type="Gene3D" id="1.50.10.10">
    <property type="match status" value="1"/>
</dbReference>
<dbReference type="Proteomes" id="UP000435138">
    <property type="component" value="Unassembled WGS sequence"/>
</dbReference>
<evidence type="ECO:0000313" key="3">
    <source>
        <dbReference type="Proteomes" id="UP000435138"/>
    </source>
</evidence>
<keyword evidence="3" id="KW-1185">Reference proteome</keyword>
<feature type="binding site" evidence="1">
    <location>
        <position position="354"/>
    </location>
    <ligand>
        <name>Zn(2+)</name>
        <dbReference type="ChEBI" id="CHEBI:29105"/>
    </ligand>
</feature>
<proteinExistence type="predicted"/>
<dbReference type="GO" id="GO:0005975">
    <property type="term" value="P:carbohydrate metabolic process"/>
    <property type="evidence" value="ECO:0007669"/>
    <property type="project" value="InterPro"/>
</dbReference>
<protein>
    <recommendedName>
        <fullName evidence="4">Lanthionine synthetase</fullName>
    </recommendedName>
</protein>
<accession>A0A6A8A701</accession>
<evidence type="ECO:0000313" key="2">
    <source>
        <dbReference type="EMBL" id="MQY47082.1"/>
    </source>
</evidence>
<dbReference type="SMART" id="SM01260">
    <property type="entry name" value="LANC_like"/>
    <property type="match status" value="1"/>
</dbReference>
<dbReference type="InterPro" id="IPR012341">
    <property type="entry name" value="6hp_glycosidase-like_sf"/>
</dbReference>